<dbReference type="Pfam" id="PF07714">
    <property type="entry name" value="PK_Tyr_Ser-Thr"/>
    <property type="match status" value="1"/>
</dbReference>
<dbReference type="GO" id="GO:0005524">
    <property type="term" value="F:ATP binding"/>
    <property type="evidence" value="ECO:0007669"/>
    <property type="project" value="InterPro"/>
</dbReference>
<dbReference type="Proteomes" id="UP000266673">
    <property type="component" value="Unassembled WGS sequence"/>
</dbReference>
<organism evidence="2 3">
    <name type="scientific">Gigaspora rosea</name>
    <dbReference type="NCBI Taxonomy" id="44941"/>
    <lineage>
        <taxon>Eukaryota</taxon>
        <taxon>Fungi</taxon>
        <taxon>Fungi incertae sedis</taxon>
        <taxon>Mucoromycota</taxon>
        <taxon>Glomeromycotina</taxon>
        <taxon>Glomeromycetes</taxon>
        <taxon>Diversisporales</taxon>
        <taxon>Gigasporaceae</taxon>
        <taxon>Gigaspora</taxon>
    </lineage>
</organism>
<gene>
    <name evidence="2" type="ORF">C2G38_2234808</name>
</gene>
<dbReference type="Gene3D" id="1.10.510.10">
    <property type="entry name" value="Transferase(Phosphotransferase) domain 1"/>
    <property type="match status" value="1"/>
</dbReference>
<keyword evidence="2" id="KW-0418">Kinase</keyword>
<keyword evidence="2" id="KW-0808">Transferase</keyword>
<dbReference type="PROSITE" id="PS50011">
    <property type="entry name" value="PROTEIN_KINASE_DOM"/>
    <property type="match status" value="1"/>
</dbReference>
<dbReference type="InterPro" id="IPR001245">
    <property type="entry name" value="Ser-Thr/Tyr_kinase_cat_dom"/>
</dbReference>
<dbReference type="PANTHER" id="PTHR44329">
    <property type="entry name" value="SERINE/THREONINE-PROTEIN KINASE TNNI3K-RELATED"/>
    <property type="match status" value="1"/>
</dbReference>
<dbReference type="AlphaFoldDB" id="A0A397TYS7"/>
<evidence type="ECO:0000259" key="1">
    <source>
        <dbReference type="PROSITE" id="PS50011"/>
    </source>
</evidence>
<dbReference type="GO" id="GO:0004674">
    <property type="term" value="F:protein serine/threonine kinase activity"/>
    <property type="evidence" value="ECO:0007669"/>
    <property type="project" value="TreeGrafter"/>
</dbReference>
<dbReference type="InterPro" id="IPR051681">
    <property type="entry name" value="Ser/Thr_Kinases-Pseudokinases"/>
</dbReference>
<reference evidence="2 3" key="1">
    <citation type="submission" date="2018-06" db="EMBL/GenBank/DDBJ databases">
        <title>Comparative genomics reveals the genomic features of Rhizophagus irregularis, R. cerebriforme, R. diaphanum and Gigaspora rosea, and their symbiotic lifestyle signature.</title>
        <authorList>
            <person name="Morin E."/>
            <person name="San Clemente H."/>
            <person name="Chen E.C.H."/>
            <person name="De La Providencia I."/>
            <person name="Hainaut M."/>
            <person name="Kuo A."/>
            <person name="Kohler A."/>
            <person name="Murat C."/>
            <person name="Tang N."/>
            <person name="Roy S."/>
            <person name="Loubradou J."/>
            <person name="Henrissat B."/>
            <person name="Grigoriev I.V."/>
            <person name="Corradi N."/>
            <person name="Roux C."/>
            <person name="Martin F.M."/>
        </authorList>
    </citation>
    <scope>NUCLEOTIDE SEQUENCE [LARGE SCALE GENOMIC DNA]</scope>
    <source>
        <strain evidence="2 3">DAOM 194757</strain>
    </source>
</reference>
<protein>
    <submittedName>
        <fullName evidence="2">Kinase-like domain-containing protein</fullName>
    </submittedName>
</protein>
<feature type="domain" description="Protein kinase" evidence="1">
    <location>
        <begin position="174"/>
        <end position="459"/>
    </location>
</feature>
<proteinExistence type="predicted"/>
<dbReference type="STRING" id="44941.A0A397TYS7"/>
<dbReference type="OrthoDB" id="2441790at2759"/>
<accession>A0A397TYS7</accession>
<evidence type="ECO:0000313" key="3">
    <source>
        <dbReference type="Proteomes" id="UP000266673"/>
    </source>
</evidence>
<dbReference type="EMBL" id="QKWP01004564">
    <property type="protein sequence ID" value="RIB00303.1"/>
    <property type="molecule type" value="Genomic_DNA"/>
</dbReference>
<dbReference type="SUPFAM" id="SSF56112">
    <property type="entry name" value="Protein kinase-like (PK-like)"/>
    <property type="match status" value="1"/>
</dbReference>
<dbReference type="InterPro" id="IPR000719">
    <property type="entry name" value="Prot_kinase_dom"/>
</dbReference>
<sequence length="507" mass="58638">MDPLDSIESIESIEALNDETNDSVEVSDEDIYNMMDPLDSIESISSDEDIYNLTEESDEDVGSSINSSDEVNKYSIVVSYRDADISSDDDSSCDNCIPDDEYDIENLRNELYGICSNCNEFNTTYGWCQSCDPKKLTEGWTSENIAIDEFIKTTQLESKSYTDTFLECIPFYRFENVQKIDQGGLSSVYSALWLDGERQQKEIDGEWKNVRSQPIKVALKTLPTSKDTTEDFLKELQVYYENSDRSHHFLKVYGITYDQNLKVYMMVIEYSDYGDLRKYLKTNFFNLKWKSKIELLSEITNNLFYIHKHTNFFHGNFHTGNILQSKDSRLKIADFGFVQSFKKFNKSDKGIYGILPYISPEVLNGQEYSQAADIYSFGMIMFEIATGRPPFNNHPHNIELALKICEGLRPECGEGVPECYVQLVNRCLDSNAEKRPTIDEIWNIILNWDKSCNWKIAYLDEERLKIRKEFEEADKLIPKLAATSYPDSHPETVWTSCHLYFPDLADQ</sequence>
<evidence type="ECO:0000313" key="2">
    <source>
        <dbReference type="EMBL" id="RIB00303.1"/>
    </source>
</evidence>
<comment type="caution">
    <text evidence="2">The sequence shown here is derived from an EMBL/GenBank/DDBJ whole genome shotgun (WGS) entry which is preliminary data.</text>
</comment>
<keyword evidence="3" id="KW-1185">Reference proteome</keyword>
<dbReference type="InterPro" id="IPR011009">
    <property type="entry name" value="Kinase-like_dom_sf"/>
</dbReference>
<name>A0A397TYS7_9GLOM</name>